<dbReference type="PROSITE" id="PS51819">
    <property type="entry name" value="VOC"/>
    <property type="match status" value="1"/>
</dbReference>
<dbReference type="InterPro" id="IPR004360">
    <property type="entry name" value="Glyas_Fos-R_dOase_dom"/>
</dbReference>
<sequence length="179" mass="18363">MTTPTLFHSIHFDDADAGLAFLRAIGFEERGVHRDPADPSVVVHAQLSWGGAGGVMCGSAQRSAPAAAGSYQRRVGVGSCYLVVPSDEAVDEVYEKALAAGGSSVMEPEDQDYGGRSATVRDAEGNQYSIGSYAGSSPSLDPPGPAETADPGQVCGVSCPTSAGSVARTRCQGLWRLAG</sequence>
<dbReference type="InterPro" id="IPR029068">
    <property type="entry name" value="Glyas_Bleomycin-R_OHBP_Dase"/>
</dbReference>
<dbReference type="InterPro" id="IPR037523">
    <property type="entry name" value="VOC_core"/>
</dbReference>
<proteinExistence type="predicted"/>
<feature type="domain" description="VOC" evidence="2">
    <location>
        <begin position="3"/>
        <end position="133"/>
    </location>
</feature>
<organism evidence="3 4">
    <name type="scientific">Arsenicicoccus piscis</name>
    <dbReference type="NCBI Taxonomy" id="673954"/>
    <lineage>
        <taxon>Bacteria</taxon>
        <taxon>Bacillati</taxon>
        <taxon>Actinomycetota</taxon>
        <taxon>Actinomycetes</taxon>
        <taxon>Micrococcales</taxon>
        <taxon>Intrasporangiaceae</taxon>
        <taxon>Arsenicicoccus</taxon>
    </lineage>
</organism>
<dbReference type="RefSeq" id="WP_284283307.1">
    <property type="nucleotide sequence ID" value="NZ_BSUJ01000001.1"/>
</dbReference>
<evidence type="ECO:0000313" key="3">
    <source>
        <dbReference type="EMBL" id="GMA17986.1"/>
    </source>
</evidence>
<evidence type="ECO:0000256" key="1">
    <source>
        <dbReference type="SAM" id="MobiDB-lite"/>
    </source>
</evidence>
<dbReference type="Gene3D" id="3.30.720.120">
    <property type="match status" value="1"/>
</dbReference>
<evidence type="ECO:0000313" key="4">
    <source>
        <dbReference type="Proteomes" id="UP001157109"/>
    </source>
</evidence>
<protein>
    <recommendedName>
        <fullName evidence="2">VOC domain-containing protein</fullName>
    </recommendedName>
</protein>
<gene>
    <name evidence="3" type="ORF">GCM10025862_00070</name>
</gene>
<keyword evidence="4" id="KW-1185">Reference proteome</keyword>
<accession>A0ABQ6HHA1</accession>
<dbReference type="EMBL" id="BSUJ01000001">
    <property type="protein sequence ID" value="GMA17986.1"/>
    <property type="molecule type" value="Genomic_DNA"/>
</dbReference>
<dbReference type="SUPFAM" id="SSF54593">
    <property type="entry name" value="Glyoxalase/Bleomycin resistance protein/Dihydroxybiphenyl dioxygenase"/>
    <property type="match status" value="1"/>
</dbReference>
<feature type="region of interest" description="Disordered" evidence="1">
    <location>
        <begin position="128"/>
        <end position="151"/>
    </location>
</feature>
<dbReference type="Gene3D" id="3.30.720.110">
    <property type="match status" value="1"/>
</dbReference>
<feature type="compositionally biased region" description="Polar residues" evidence="1">
    <location>
        <begin position="128"/>
        <end position="139"/>
    </location>
</feature>
<reference evidence="4" key="1">
    <citation type="journal article" date="2019" name="Int. J. Syst. Evol. Microbiol.">
        <title>The Global Catalogue of Microorganisms (GCM) 10K type strain sequencing project: providing services to taxonomists for standard genome sequencing and annotation.</title>
        <authorList>
            <consortium name="The Broad Institute Genomics Platform"/>
            <consortium name="The Broad Institute Genome Sequencing Center for Infectious Disease"/>
            <person name="Wu L."/>
            <person name="Ma J."/>
        </authorList>
    </citation>
    <scope>NUCLEOTIDE SEQUENCE [LARGE SCALE GENOMIC DNA]</scope>
    <source>
        <strain evidence="4">NBRC 105830</strain>
    </source>
</reference>
<dbReference type="Pfam" id="PF00903">
    <property type="entry name" value="Glyoxalase"/>
    <property type="match status" value="1"/>
</dbReference>
<comment type="caution">
    <text evidence="3">The sequence shown here is derived from an EMBL/GenBank/DDBJ whole genome shotgun (WGS) entry which is preliminary data.</text>
</comment>
<dbReference type="Proteomes" id="UP001157109">
    <property type="component" value="Unassembled WGS sequence"/>
</dbReference>
<name>A0ABQ6HHA1_9MICO</name>
<evidence type="ECO:0000259" key="2">
    <source>
        <dbReference type="PROSITE" id="PS51819"/>
    </source>
</evidence>